<comment type="caution">
    <text evidence="1">The sequence shown here is derived from an EMBL/GenBank/DDBJ whole genome shotgun (WGS) entry which is preliminary data.</text>
</comment>
<proteinExistence type="predicted"/>
<evidence type="ECO:0000313" key="1">
    <source>
        <dbReference type="EMBL" id="KAI9896835.1"/>
    </source>
</evidence>
<accession>A0ACC0USY8</accession>
<keyword evidence="2" id="KW-1185">Reference proteome</keyword>
<sequence>MTRIFLETKASVPKAERALVYFVCGNPGLVEYYDAFLGCVASLTSHLAYDVYGRNLLGFADEEHEPFTEANQPWDLEGQIDGVVRDVKDKGDGYKFVVLVGHSVGAYICVEALRRMRKLGEGAKEGTVDVRHGVLLFPTLEWIARSPSGRRMAMLMRVPGLKDSAHRIAAWILGFFSYAMLVWIVGSVMGFNDHCAGVTAQWLKGKGGVHQAIHLGKSEMKGICEDEWEEELWGLVKNENGSMGGEVPRFFVYYGKKDHWVDDEIRDLFIERRRKGGERGTKVEVDGGDVPHAFCVRDGE</sequence>
<organism evidence="1 2">
    <name type="scientific">Trichothecium roseum</name>
    <dbReference type="NCBI Taxonomy" id="47278"/>
    <lineage>
        <taxon>Eukaryota</taxon>
        <taxon>Fungi</taxon>
        <taxon>Dikarya</taxon>
        <taxon>Ascomycota</taxon>
        <taxon>Pezizomycotina</taxon>
        <taxon>Sordariomycetes</taxon>
        <taxon>Hypocreomycetidae</taxon>
        <taxon>Hypocreales</taxon>
        <taxon>Hypocreales incertae sedis</taxon>
        <taxon>Trichothecium</taxon>
    </lineage>
</organism>
<dbReference type="EMBL" id="CM047947">
    <property type="protein sequence ID" value="KAI9896835.1"/>
    <property type="molecule type" value="Genomic_DNA"/>
</dbReference>
<protein>
    <submittedName>
        <fullName evidence="1">Uncharacterized protein</fullName>
    </submittedName>
</protein>
<gene>
    <name evidence="1" type="ORF">N3K66_007857</name>
</gene>
<evidence type="ECO:0000313" key="2">
    <source>
        <dbReference type="Proteomes" id="UP001163324"/>
    </source>
</evidence>
<reference evidence="1" key="1">
    <citation type="submission" date="2022-10" db="EMBL/GenBank/DDBJ databases">
        <title>Complete Genome of Trichothecium roseum strain YXFP-22015, a Plant Pathogen Isolated from Citrus.</title>
        <authorList>
            <person name="Wang Y."/>
            <person name="Zhu L."/>
        </authorList>
    </citation>
    <scope>NUCLEOTIDE SEQUENCE</scope>
    <source>
        <strain evidence="1">YXFP-22015</strain>
    </source>
</reference>
<name>A0ACC0USY8_9HYPO</name>
<dbReference type="Proteomes" id="UP001163324">
    <property type="component" value="Chromosome 8"/>
</dbReference>